<protein>
    <submittedName>
        <fullName evidence="1">Uncharacterized protein</fullName>
    </submittedName>
</protein>
<evidence type="ECO:0000313" key="1">
    <source>
        <dbReference type="EMBL" id="MDT0479923.1"/>
    </source>
</evidence>
<evidence type="ECO:0000313" key="2">
    <source>
        <dbReference type="Proteomes" id="UP001183824"/>
    </source>
</evidence>
<gene>
    <name evidence="1" type="ORF">RNB18_07020</name>
</gene>
<reference evidence="2" key="1">
    <citation type="submission" date="2023-07" db="EMBL/GenBank/DDBJ databases">
        <title>30 novel species of actinomycetes from the DSMZ collection.</title>
        <authorList>
            <person name="Nouioui I."/>
        </authorList>
    </citation>
    <scope>NUCLEOTIDE SEQUENCE [LARGE SCALE GENOMIC DNA]</scope>
    <source>
        <strain evidence="2">DSM 41640</strain>
    </source>
</reference>
<organism evidence="1 2">
    <name type="scientific">Streptomyces doebereineriae</name>
    <dbReference type="NCBI Taxonomy" id="3075528"/>
    <lineage>
        <taxon>Bacteria</taxon>
        <taxon>Bacillati</taxon>
        <taxon>Actinomycetota</taxon>
        <taxon>Actinomycetes</taxon>
        <taxon>Kitasatosporales</taxon>
        <taxon>Streptomycetaceae</taxon>
        <taxon>Streptomyces</taxon>
    </lineage>
</organism>
<keyword evidence="2" id="KW-1185">Reference proteome</keyword>
<sequence length="44" mass="4797">MTHASTLAPSAVTQARAEERAAFRHPWATGYGPLTLLGQSWDSR</sequence>
<dbReference type="EMBL" id="JAVREZ010000002">
    <property type="protein sequence ID" value="MDT0479923.1"/>
    <property type="molecule type" value="Genomic_DNA"/>
</dbReference>
<dbReference type="Proteomes" id="UP001183824">
    <property type="component" value="Unassembled WGS sequence"/>
</dbReference>
<comment type="caution">
    <text evidence="1">The sequence shown here is derived from an EMBL/GenBank/DDBJ whole genome shotgun (WGS) entry which is preliminary data.</text>
</comment>
<dbReference type="RefSeq" id="WP_311713266.1">
    <property type="nucleotide sequence ID" value="NZ_JAVREZ010000002.1"/>
</dbReference>
<name>A0ABU2V3G5_9ACTN</name>
<proteinExistence type="predicted"/>
<accession>A0ABU2V3G5</accession>